<accession>A0A645I7L7</accession>
<dbReference type="GO" id="GO:0003676">
    <property type="term" value="F:nucleic acid binding"/>
    <property type="evidence" value="ECO:0007669"/>
    <property type="project" value="InterPro"/>
</dbReference>
<organism evidence="1">
    <name type="scientific">bioreactor metagenome</name>
    <dbReference type="NCBI Taxonomy" id="1076179"/>
    <lineage>
        <taxon>unclassified sequences</taxon>
        <taxon>metagenomes</taxon>
        <taxon>ecological metagenomes</taxon>
    </lineage>
</organism>
<protein>
    <recommendedName>
        <fullName evidence="2">Exonuclease domain-containing protein</fullName>
    </recommendedName>
</protein>
<dbReference type="AlphaFoldDB" id="A0A645I7L7"/>
<reference evidence="1" key="1">
    <citation type="submission" date="2019-08" db="EMBL/GenBank/DDBJ databases">
        <authorList>
            <person name="Kucharzyk K."/>
            <person name="Murdoch R.W."/>
            <person name="Higgins S."/>
            <person name="Loffler F."/>
        </authorList>
    </citation>
    <scope>NUCLEOTIDE SEQUENCE</scope>
</reference>
<evidence type="ECO:0000313" key="1">
    <source>
        <dbReference type="EMBL" id="MPN46379.1"/>
    </source>
</evidence>
<sequence length="186" mass="21740">MTNITNEDVKNAPCFSEAFSMFKSFISNENNILCVWGNGDLKELYRNINYYNLSVDNLSCTYINIQHHASVYFKNPSGKSIGLQNAITLLELNQDKSYHNALNDAYYTSLVFKNIFNDEIETKNYNFNNDDKKKPAAKRKVNYDSIFSEFKKILNRDLNKEEKKIIHLAYKMGRRSKPFKEKNNIC</sequence>
<evidence type="ECO:0008006" key="2">
    <source>
        <dbReference type="Google" id="ProtNLM"/>
    </source>
</evidence>
<dbReference type="Gene3D" id="3.30.420.10">
    <property type="entry name" value="Ribonuclease H-like superfamily/Ribonuclease H"/>
    <property type="match status" value="1"/>
</dbReference>
<dbReference type="InterPro" id="IPR012337">
    <property type="entry name" value="RNaseH-like_sf"/>
</dbReference>
<comment type="caution">
    <text evidence="1">The sequence shown here is derived from an EMBL/GenBank/DDBJ whole genome shotgun (WGS) entry which is preliminary data.</text>
</comment>
<gene>
    <name evidence="1" type="ORF">SDC9_193965</name>
</gene>
<dbReference type="InterPro" id="IPR036397">
    <property type="entry name" value="RNaseH_sf"/>
</dbReference>
<name>A0A645I7L7_9ZZZZ</name>
<dbReference type="SUPFAM" id="SSF53098">
    <property type="entry name" value="Ribonuclease H-like"/>
    <property type="match status" value="1"/>
</dbReference>
<proteinExistence type="predicted"/>
<dbReference type="EMBL" id="VSSQ01106998">
    <property type="protein sequence ID" value="MPN46379.1"/>
    <property type="molecule type" value="Genomic_DNA"/>
</dbReference>